<dbReference type="eggNOG" id="ENOG502TK5W">
    <property type="taxonomic scope" value="Eukaryota"/>
</dbReference>
<dbReference type="Proteomes" id="UP000008068">
    <property type="component" value="Unassembled WGS sequence"/>
</dbReference>
<keyword evidence="3" id="KW-1185">Reference proteome</keyword>
<name>G0NBA4_CAEBE</name>
<feature type="region of interest" description="Disordered" evidence="1">
    <location>
        <begin position="1"/>
        <end position="47"/>
    </location>
</feature>
<accession>G0NBA4</accession>
<feature type="compositionally biased region" description="Basic and acidic residues" evidence="1">
    <location>
        <begin position="38"/>
        <end position="47"/>
    </location>
</feature>
<dbReference type="OMA" id="LCNICCS"/>
<proteinExistence type="predicted"/>
<dbReference type="FunCoup" id="G0NBA4">
    <property type="interactions" value="398"/>
</dbReference>
<dbReference type="HOGENOM" id="CLU_138760_1_0_1"/>
<sequence length="145" mass="16981">MSAADFPPLKKHVQIKEDAPKDLGNSKPLSNTPPFETDGTRPKNFARDKQSFLEERAEHLQMPTAEEAELVPKYLFDDPVFIIHMCSSCRNMSRNLPAFNLDSEYQKIELKLCRICRATYNCQRRIKFFKHDLLCVRRKYDSRNV</sequence>
<evidence type="ECO:0000313" key="3">
    <source>
        <dbReference type="Proteomes" id="UP000008068"/>
    </source>
</evidence>
<evidence type="ECO:0000256" key="1">
    <source>
        <dbReference type="SAM" id="MobiDB-lite"/>
    </source>
</evidence>
<gene>
    <name evidence="2" type="ORF">CAEBREN_18865</name>
</gene>
<organism evidence="3">
    <name type="scientific">Caenorhabditis brenneri</name>
    <name type="common">Nematode worm</name>
    <dbReference type="NCBI Taxonomy" id="135651"/>
    <lineage>
        <taxon>Eukaryota</taxon>
        <taxon>Metazoa</taxon>
        <taxon>Ecdysozoa</taxon>
        <taxon>Nematoda</taxon>
        <taxon>Chromadorea</taxon>
        <taxon>Rhabditida</taxon>
        <taxon>Rhabditina</taxon>
        <taxon>Rhabditomorpha</taxon>
        <taxon>Rhabditoidea</taxon>
        <taxon>Rhabditidae</taxon>
        <taxon>Peloderinae</taxon>
        <taxon>Caenorhabditis</taxon>
    </lineage>
</organism>
<reference evidence="3" key="1">
    <citation type="submission" date="2011-07" db="EMBL/GenBank/DDBJ databases">
        <authorList>
            <consortium name="Caenorhabditis brenneri Sequencing and Analysis Consortium"/>
            <person name="Wilson R.K."/>
        </authorList>
    </citation>
    <scope>NUCLEOTIDE SEQUENCE [LARGE SCALE GENOMIC DNA]</scope>
    <source>
        <strain evidence="3">PB2801</strain>
    </source>
</reference>
<dbReference type="EMBL" id="GL379857">
    <property type="protein sequence ID" value="EGT56879.1"/>
    <property type="molecule type" value="Genomic_DNA"/>
</dbReference>
<protein>
    <submittedName>
        <fullName evidence="2">Uncharacterized protein</fullName>
    </submittedName>
</protein>
<evidence type="ECO:0000313" key="2">
    <source>
        <dbReference type="EMBL" id="EGT56879.1"/>
    </source>
</evidence>
<dbReference type="InParanoid" id="G0NBA4"/>
<dbReference type="OrthoDB" id="5895706at2759"/>
<dbReference type="AlphaFoldDB" id="G0NBA4"/>